<accession>A0ABW4ZMN2</accession>
<keyword evidence="3" id="KW-1185">Reference proteome</keyword>
<dbReference type="RefSeq" id="WP_255901002.1">
    <property type="nucleotide sequence ID" value="NZ_JAFMZO010000002.1"/>
</dbReference>
<name>A0ABW4ZMN2_9SPHI</name>
<feature type="transmembrane region" description="Helical" evidence="1">
    <location>
        <begin position="109"/>
        <end position="131"/>
    </location>
</feature>
<reference evidence="3" key="1">
    <citation type="journal article" date="2019" name="Int. J. Syst. Evol. Microbiol.">
        <title>The Global Catalogue of Microorganisms (GCM) 10K type strain sequencing project: providing services to taxonomists for standard genome sequencing and annotation.</title>
        <authorList>
            <consortium name="The Broad Institute Genomics Platform"/>
            <consortium name="The Broad Institute Genome Sequencing Center for Infectious Disease"/>
            <person name="Wu L."/>
            <person name="Ma J."/>
        </authorList>
    </citation>
    <scope>NUCLEOTIDE SEQUENCE [LARGE SCALE GENOMIC DNA]</scope>
    <source>
        <strain evidence="3">KCTC 42217</strain>
    </source>
</reference>
<gene>
    <name evidence="2" type="ORF">ACFSJU_13240</name>
</gene>
<evidence type="ECO:0000313" key="2">
    <source>
        <dbReference type="EMBL" id="MFD2163365.1"/>
    </source>
</evidence>
<keyword evidence="1" id="KW-0812">Transmembrane</keyword>
<protein>
    <submittedName>
        <fullName evidence="2">Uncharacterized protein</fullName>
    </submittedName>
</protein>
<organism evidence="2 3">
    <name type="scientific">Paradesertivirga mongoliensis</name>
    <dbReference type="NCBI Taxonomy" id="2100740"/>
    <lineage>
        <taxon>Bacteria</taxon>
        <taxon>Pseudomonadati</taxon>
        <taxon>Bacteroidota</taxon>
        <taxon>Sphingobacteriia</taxon>
        <taxon>Sphingobacteriales</taxon>
        <taxon>Sphingobacteriaceae</taxon>
        <taxon>Paradesertivirga</taxon>
    </lineage>
</organism>
<comment type="caution">
    <text evidence="2">The sequence shown here is derived from an EMBL/GenBank/DDBJ whole genome shotgun (WGS) entry which is preliminary data.</text>
</comment>
<sequence length="183" mass="20978">MEKRKSLDEEIKDFQMLDKAKISVDEKLDELLDLLETSNLDSEAVNKIKVKFNLAVNRVEFSSESLNDFQQLDNLKASRFEMAENLEVLLSQYQLDSKVSKKILFMDRLVKGSLLIIALILITLGFGMIIMPAPPYFEMFTIFWFTIDDGVTLMDLIALLIVFSGVYLFITSLIKINKLEHVG</sequence>
<feature type="transmembrane region" description="Helical" evidence="1">
    <location>
        <begin position="151"/>
        <end position="170"/>
    </location>
</feature>
<dbReference type="Proteomes" id="UP001597387">
    <property type="component" value="Unassembled WGS sequence"/>
</dbReference>
<keyword evidence="1" id="KW-1133">Transmembrane helix</keyword>
<dbReference type="EMBL" id="JBHUHZ010000002">
    <property type="protein sequence ID" value="MFD2163365.1"/>
    <property type="molecule type" value="Genomic_DNA"/>
</dbReference>
<proteinExistence type="predicted"/>
<evidence type="ECO:0000313" key="3">
    <source>
        <dbReference type="Proteomes" id="UP001597387"/>
    </source>
</evidence>
<evidence type="ECO:0000256" key="1">
    <source>
        <dbReference type="SAM" id="Phobius"/>
    </source>
</evidence>
<keyword evidence="1" id="KW-0472">Membrane</keyword>